<dbReference type="GO" id="GO:0005506">
    <property type="term" value="F:iron ion binding"/>
    <property type="evidence" value="ECO:0007669"/>
    <property type="project" value="InterPro"/>
</dbReference>
<proteinExistence type="inferred from homology"/>
<dbReference type="GO" id="GO:0016491">
    <property type="term" value="F:oxidoreductase activity"/>
    <property type="evidence" value="ECO:0007669"/>
    <property type="project" value="UniProtKB-KW"/>
</dbReference>
<evidence type="ECO:0000256" key="3">
    <source>
        <dbReference type="ARBA" id="ARBA00023002"/>
    </source>
</evidence>
<dbReference type="SUPFAM" id="SSF54665">
    <property type="entry name" value="CO dehydrogenase molybdoprotein N-domain-like"/>
    <property type="match status" value="1"/>
</dbReference>
<dbReference type="SUPFAM" id="SSF47741">
    <property type="entry name" value="CO dehydrogenase ISP C-domain like"/>
    <property type="match status" value="1"/>
</dbReference>
<dbReference type="GO" id="GO:0051537">
    <property type="term" value="F:2 iron, 2 sulfur cluster binding"/>
    <property type="evidence" value="ECO:0007669"/>
    <property type="project" value="InterPro"/>
</dbReference>
<dbReference type="Gene3D" id="3.30.365.10">
    <property type="entry name" value="Aldehyde oxidase/xanthine dehydrogenase, molybdopterin binding domain"/>
    <property type="match status" value="4"/>
</dbReference>
<dbReference type="EMBL" id="VCDI01000005">
    <property type="protein sequence ID" value="TLU71850.1"/>
    <property type="molecule type" value="Genomic_DNA"/>
</dbReference>
<dbReference type="Pfam" id="PF01799">
    <property type="entry name" value="Fer2_2"/>
    <property type="match status" value="1"/>
</dbReference>
<keyword evidence="8" id="KW-1185">Reference proteome</keyword>
<dbReference type="Gene3D" id="3.90.1170.50">
    <property type="entry name" value="Aldehyde oxidase/xanthine dehydrogenase, a/b hammerhead"/>
    <property type="match status" value="1"/>
</dbReference>
<sequence>MKFALNGASRSVEPAAGQCLRTVLRGLGCHGVKKGCDAGDCGACTVLVDGEAVHSCVYPAFRAEGRAITTIEGLGAGAGDLHPMQRAFLAAGAFQCGFCTPGMILTATVLDPAQRRDPAQALKGNICRCTGYRSIRDALLDRVNIDADVPACGRSVPAPAAVPVVTGRARYTMDFPVDGEAGPAPGTPVLHCRLHRSPYPHARIRRIDRTAALAVPGVRLVLTHEDVPARLFSTARHENAHDDPDDTRMLDDVVRFVGQRVAAVVADTEQAAVRACAVLDVEYELLPALLDAECAMLPDAPILHDKPADARIADCRRNVVAELHGGIGDVTAGLDAADVTVDVTYRSQRLQHAHLETHAAVAWQDPDGVLTVRSSTQVPFLVRDALCTVLDLPRERVRVLCERVGGGFGGKQEMLVEDIVACAALRLGRAVGIEYSREEAFIGAAGRHAMLVRVRLGATRDGVLTAMAMDVLSDTGAYGNHAPGVLFHGCGESVGVYRCANKWIDGVSVYTNTPPAGAFRGYGLSQTNYAIESAMDELAEALDLDPILLREQNIVRPGDAMVSFDSAEHDVEYGSYGLDQCLALVRGALDRDAGLQAPQGEEWAVGAGIALGMIDTIPPRGHLSQARVSLEPDGSVTLHVGTAEFGNGTSTVHVQFAAAILSVPPDRIHLSQSDTAQLGYDTGAFGSTGTVVAGLATVRACEALRRDLVAVAAMRLGVPEADCVLQDGAVHSGTRAVSYAALAGAAADSDMTLQGFGETTGSPRSVAFNVQGFRVAVNRVTGELRILHSIHAADAGRVINPAQCVGQIEGGVAQAVGAALTERMVIAPGGAIANPSFRNYHVPRMADIPLTEVVFADTFDRLGPFGAKSMSESPFNPVAAALGNAIARATGTRIRATPFRPDSIFRLLAPACPSRPDTGPPSIEAVHPVTDPSGGIAITPT</sequence>
<dbReference type="Pfam" id="PF02738">
    <property type="entry name" value="MoCoBD_1"/>
    <property type="match status" value="1"/>
</dbReference>
<evidence type="ECO:0000313" key="7">
    <source>
        <dbReference type="EMBL" id="TLU71850.1"/>
    </source>
</evidence>
<dbReference type="SUPFAM" id="SSF56003">
    <property type="entry name" value="Molybdenum cofactor-binding domain"/>
    <property type="match status" value="1"/>
</dbReference>
<reference evidence="7 8" key="1">
    <citation type="submission" date="2019-05" db="EMBL/GenBank/DDBJ databases">
        <authorList>
            <person name="Pankratov T."/>
            <person name="Grouzdev D."/>
        </authorList>
    </citation>
    <scope>NUCLEOTIDE SEQUENCE [LARGE SCALE GENOMIC DNA]</scope>
    <source>
        <strain evidence="7 8">KEBCLARHB70R</strain>
    </source>
</reference>
<name>A0A5R9J2J0_9PROT</name>
<dbReference type="PANTHER" id="PTHR11908:SF157">
    <property type="entry name" value="XANTHINE DEHYDROGENASE SUBUNIT D-RELATED"/>
    <property type="match status" value="1"/>
</dbReference>
<dbReference type="RefSeq" id="WP_138326920.1">
    <property type="nucleotide sequence ID" value="NZ_VCDI01000005.1"/>
</dbReference>
<evidence type="ECO:0000256" key="2">
    <source>
        <dbReference type="ARBA" id="ARBA00022723"/>
    </source>
</evidence>
<dbReference type="InterPro" id="IPR001041">
    <property type="entry name" value="2Fe-2S_ferredoxin-type"/>
</dbReference>
<dbReference type="Pfam" id="PF01315">
    <property type="entry name" value="Ald_Xan_dh_C"/>
    <property type="match status" value="1"/>
</dbReference>
<dbReference type="SMART" id="SM01008">
    <property type="entry name" value="Ald_Xan_dh_C"/>
    <property type="match status" value="1"/>
</dbReference>
<dbReference type="InterPro" id="IPR000674">
    <property type="entry name" value="Ald_Oxase/Xan_DH_a/b"/>
</dbReference>
<accession>A0A5R9J2J0</accession>
<evidence type="ECO:0000256" key="4">
    <source>
        <dbReference type="ARBA" id="ARBA00023004"/>
    </source>
</evidence>
<dbReference type="CDD" id="cd00207">
    <property type="entry name" value="fer2"/>
    <property type="match status" value="1"/>
</dbReference>
<feature type="domain" description="2Fe-2S ferredoxin-type" evidence="6">
    <location>
        <begin position="1"/>
        <end position="74"/>
    </location>
</feature>
<gene>
    <name evidence="7" type="ORF">FE263_15460</name>
</gene>
<dbReference type="PROSITE" id="PS00197">
    <property type="entry name" value="2FE2S_FER_1"/>
    <property type="match status" value="1"/>
</dbReference>
<dbReference type="Pfam" id="PF20256">
    <property type="entry name" value="MoCoBD_2"/>
    <property type="match status" value="1"/>
</dbReference>
<feature type="region of interest" description="Disordered" evidence="5">
    <location>
        <begin position="916"/>
        <end position="941"/>
    </location>
</feature>
<evidence type="ECO:0000259" key="6">
    <source>
        <dbReference type="PROSITE" id="PS51085"/>
    </source>
</evidence>
<keyword evidence="3" id="KW-0560">Oxidoreductase</keyword>
<keyword evidence="4" id="KW-0408">Iron</keyword>
<dbReference type="InterPro" id="IPR016208">
    <property type="entry name" value="Ald_Oxase/xanthine_DH-like"/>
</dbReference>
<dbReference type="Pfam" id="PF00111">
    <property type="entry name" value="Fer2"/>
    <property type="match status" value="1"/>
</dbReference>
<comment type="caution">
    <text evidence="7">The sequence shown here is derived from an EMBL/GenBank/DDBJ whole genome shotgun (WGS) entry which is preliminary data.</text>
</comment>
<evidence type="ECO:0000256" key="1">
    <source>
        <dbReference type="ARBA" id="ARBA00006849"/>
    </source>
</evidence>
<dbReference type="OrthoDB" id="9763985at2"/>
<dbReference type="InterPro" id="IPR012675">
    <property type="entry name" value="Beta-grasp_dom_sf"/>
</dbReference>
<dbReference type="PROSITE" id="PS51085">
    <property type="entry name" value="2FE2S_FER_2"/>
    <property type="match status" value="1"/>
</dbReference>
<dbReference type="InterPro" id="IPR036884">
    <property type="entry name" value="2Fe-2S-bd_dom_sf"/>
</dbReference>
<dbReference type="SUPFAM" id="SSF54292">
    <property type="entry name" value="2Fe-2S ferredoxin-like"/>
    <property type="match status" value="1"/>
</dbReference>
<dbReference type="PANTHER" id="PTHR11908">
    <property type="entry name" value="XANTHINE DEHYDROGENASE"/>
    <property type="match status" value="1"/>
</dbReference>
<dbReference type="InterPro" id="IPR037165">
    <property type="entry name" value="AldOxase/xan_DH_Mopterin-bd_sf"/>
</dbReference>
<evidence type="ECO:0000256" key="5">
    <source>
        <dbReference type="SAM" id="MobiDB-lite"/>
    </source>
</evidence>
<evidence type="ECO:0000313" key="8">
    <source>
        <dbReference type="Proteomes" id="UP000305654"/>
    </source>
</evidence>
<organism evidence="7 8">
    <name type="scientific">Lichenicoccus roseus</name>
    <dbReference type="NCBI Taxonomy" id="2683649"/>
    <lineage>
        <taxon>Bacteria</taxon>
        <taxon>Pseudomonadati</taxon>
        <taxon>Pseudomonadota</taxon>
        <taxon>Alphaproteobacteria</taxon>
        <taxon>Acetobacterales</taxon>
        <taxon>Acetobacteraceae</taxon>
        <taxon>Lichenicoccus</taxon>
    </lineage>
</organism>
<dbReference type="InterPro" id="IPR036010">
    <property type="entry name" value="2Fe-2S_ferredoxin-like_sf"/>
</dbReference>
<dbReference type="InterPro" id="IPR006058">
    <property type="entry name" value="2Fe2S_fd_BS"/>
</dbReference>
<dbReference type="InterPro" id="IPR008274">
    <property type="entry name" value="AldOxase/xan_DH_MoCoBD1"/>
</dbReference>
<dbReference type="InterPro" id="IPR036856">
    <property type="entry name" value="Ald_Oxase/Xan_DH_a/b_sf"/>
</dbReference>
<dbReference type="Gene3D" id="1.10.150.120">
    <property type="entry name" value="[2Fe-2S]-binding domain"/>
    <property type="match status" value="1"/>
</dbReference>
<dbReference type="Proteomes" id="UP000305654">
    <property type="component" value="Unassembled WGS sequence"/>
</dbReference>
<comment type="similarity">
    <text evidence="1">Belongs to the xanthine dehydrogenase family.</text>
</comment>
<protein>
    <submittedName>
        <fullName evidence="7">2Fe-2S iron-sulfur cluster binding domain-containing protein</fullName>
    </submittedName>
</protein>
<dbReference type="AlphaFoldDB" id="A0A5R9J2J0"/>
<keyword evidence="2" id="KW-0479">Metal-binding</keyword>
<dbReference type="Gene3D" id="3.10.20.30">
    <property type="match status" value="1"/>
</dbReference>
<dbReference type="InterPro" id="IPR002888">
    <property type="entry name" value="2Fe-2S-bd"/>
</dbReference>
<dbReference type="InterPro" id="IPR046867">
    <property type="entry name" value="AldOxase/xan_DH_MoCoBD2"/>
</dbReference>